<evidence type="ECO:0000313" key="1">
    <source>
        <dbReference type="EMBL" id="KZD55660.1"/>
    </source>
</evidence>
<dbReference type="EMBL" id="LJKE01000104">
    <property type="protein sequence ID" value="KZD55660.1"/>
    <property type="molecule type" value="Genomic_DNA"/>
</dbReference>
<proteinExistence type="predicted"/>
<dbReference type="AlphaFoldDB" id="A0A164LCC0"/>
<reference evidence="1 2" key="1">
    <citation type="submission" date="2015-09" db="EMBL/GenBank/DDBJ databases">
        <title>Bacillus cereus food isolates.</title>
        <authorList>
            <person name="Boekhorst J."/>
        </authorList>
    </citation>
    <scope>NUCLEOTIDE SEQUENCE [LARGE SCALE GENOMIC DNA]</scope>
    <source>
        <strain evidence="1 2">B4088</strain>
    </source>
</reference>
<name>A0A164LCC0_BACCE</name>
<gene>
    <name evidence="1" type="ORF">B4088_5405</name>
</gene>
<dbReference type="RefSeq" id="WP_063262921.1">
    <property type="nucleotide sequence ID" value="NZ_LJKE01000104.1"/>
</dbReference>
<protein>
    <submittedName>
        <fullName evidence="1">Uncharacterized protein</fullName>
    </submittedName>
</protein>
<accession>A0A164LCC0</accession>
<sequence length="148" mass="17118">MQFLVLGNVESCMDLPYAKPRFVVLLQRVEQNILDKIIVEYSCPIFSLSNLETSLNNVIYYKYFVKSGLKFLHLDNTNTTIKQIPGSIGPVDILFCTKSPASDPDMIDYIINAQPLYVFYEEMDGRNQYCKIDNTNIIGVHRCFMYHQ</sequence>
<organism evidence="1 2">
    <name type="scientific">Bacillus cereus</name>
    <dbReference type="NCBI Taxonomy" id="1396"/>
    <lineage>
        <taxon>Bacteria</taxon>
        <taxon>Bacillati</taxon>
        <taxon>Bacillota</taxon>
        <taxon>Bacilli</taxon>
        <taxon>Bacillales</taxon>
        <taxon>Bacillaceae</taxon>
        <taxon>Bacillus</taxon>
        <taxon>Bacillus cereus group</taxon>
    </lineage>
</organism>
<comment type="caution">
    <text evidence="1">The sequence shown here is derived from an EMBL/GenBank/DDBJ whole genome shotgun (WGS) entry which is preliminary data.</text>
</comment>
<evidence type="ECO:0000313" key="2">
    <source>
        <dbReference type="Proteomes" id="UP000076482"/>
    </source>
</evidence>
<dbReference type="Proteomes" id="UP000076482">
    <property type="component" value="Unassembled WGS sequence"/>
</dbReference>
<dbReference type="PATRIC" id="fig|1396.535.peg.5970"/>